<feature type="transmembrane region" description="Helical" evidence="1">
    <location>
        <begin position="97"/>
        <end position="118"/>
    </location>
</feature>
<dbReference type="EMBL" id="BAAADD010000001">
    <property type="protein sequence ID" value="GAA0556117.1"/>
    <property type="molecule type" value="Genomic_DNA"/>
</dbReference>
<gene>
    <name evidence="2" type="ORF">GCM10008942_00740</name>
</gene>
<protein>
    <submittedName>
        <fullName evidence="2">Uncharacterized protein</fullName>
    </submittedName>
</protein>
<evidence type="ECO:0000313" key="2">
    <source>
        <dbReference type="EMBL" id="GAA0556117.1"/>
    </source>
</evidence>
<keyword evidence="1" id="KW-1133">Transmembrane helix</keyword>
<keyword evidence="1" id="KW-0812">Transmembrane</keyword>
<evidence type="ECO:0000313" key="3">
    <source>
        <dbReference type="Proteomes" id="UP001499951"/>
    </source>
</evidence>
<feature type="transmembrane region" description="Helical" evidence="1">
    <location>
        <begin position="240"/>
        <end position="259"/>
    </location>
</feature>
<feature type="transmembrane region" description="Helical" evidence="1">
    <location>
        <begin position="71"/>
        <end position="91"/>
    </location>
</feature>
<proteinExistence type="predicted"/>
<feature type="transmembrane region" description="Helical" evidence="1">
    <location>
        <begin position="266"/>
        <end position="283"/>
    </location>
</feature>
<feature type="transmembrane region" description="Helical" evidence="1">
    <location>
        <begin position="360"/>
        <end position="383"/>
    </location>
</feature>
<comment type="caution">
    <text evidence="2">The sequence shown here is derived from an EMBL/GenBank/DDBJ whole genome shotgun (WGS) entry which is preliminary data.</text>
</comment>
<dbReference type="Proteomes" id="UP001499951">
    <property type="component" value="Unassembled WGS sequence"/>
</dbReference>
<feature type="transmembrane region" description="Helical" evidence="1">
    <location>
        <begin position="332"/>
        <end position="354"/>
    </location>
</feature>
<feature type="transmembrane region" description="Helical" evidence="1">
    <location>
        <begin position="205"/>
        <end position="228"/>
    </location>
</feature>
<feature type="transmembrane region" description="Helical" evidence="1">
    <location>
        <begin position="289"/>
        <end position="311"/>
    </location>
</feature>
<sequence>MFAARSGAAGFLARHHSAALSAVAAFAGLATAAATASVWYQSIVWLDVAALALGAVLAAAIGYWHLRHLTLAILVAVTPLPGLLWAAPLSAGSSFGLVPVIAYAFGFALATLYVQRLLDRLLRSRAGEAPWYATGVMLVLTAVLVPIWFHGTNSNAAVQAASDLIGTSASVLLLLPLSLPLLRFDEAFVAEANRARERRGRIFEWLGGAAIPRWGLSFTGIALVFLALGWFGAEAMLLRGWWQFALTAVLVCAALGAFAGGWREGLGLGLVLALVTVVALWWRSYDPRLPFGAVAILEMTMLAGLLALAGARQMRRWRASGEPSDMVRRRALEDSAGGVFATLGATAAAMPSLIHAGAPVVVLSILAAGLCGALLFPAILTALETLLPHRRSVEDVFHAGR</sequence>
<accession>A0ABP3NXV6</accession>
<reference evidence="3" key="1">
    <citation type="journal article" date="2019" name="Int. J. Syst. Evol. Microbiol.">
        <title>The Global Catalogue of Microorganisms (GCM) 10K type strain sequencing project: providing services to taxonomists for standard genome sequencing and annotation.</title>
        <authorList>
            <consortium name="The Broad Institute Genomics Platform"/>
            <consortium name="The Broad Institute Genome Sequencing Center for Infectious Disease"/>
            <person name="Wu L."/>
            <person name="Ma J."/>
        </authorList>
    </citation>
    <scope>NUCLEOTIDE SEQUENCE [LARGE SCALE GENOMIC DNA]</scope>
    <source>
        <strain evidence="3">JCM 15089</strain>
    </source>
</reference>
<feature type="transmembrane region" description="Helical" evidence="1">
    <location>
        <begin position="130"/>
        <end position="149"/>
    </location>
</feature>
<name>A0ABP3NXV6_9PROT</name>
<evidence type="ECO:0000256" key="1">
    <source>
        <dbReference type="SAM" id="Phobius"/>
    </source>
</evidence>
<dbReference type="RefSeq" id="WP_166930313.1">
    <property type="nucleotide sequence ID" value="NZ_BAAADD010000001.1"/>
</dbReference>
<keyword evidence="1" id="KW-0472">Membrane</keyword>
<organism evidence="2 3">
    <name type="scientific">Rhizomicrobium electricum</name>
    <dbReference type="NCBI Taxonomy" id="480070"/>
    <lineage>
        <taxon>Bacteria</taxon>
        <taxon>Pseudomonadati</taxon>
        <taxon>Pseudomonadota</taxon>
        <taxon>Alphaproteobacteria</taxon>
        <taxon>Micropepsales</taxon>
        <taxon>Micropepsaceae</taxon>
        <taxon>Rhizomicrobium</taxon>
    </lineage>
</organism>
<keyword evidence="3" id="KW-1185">Reference proteome</keyword>
<feature type="transmembrane region" description="Helical" evidence="1">
    <location>
        <begin position="164"/>
        <end position="184"/>
    </location>
</feature>
<feature type="transmembrane region" description="Helical" evidence="1">
    <location>
        <begin position="42"/>
        <end position="64"/>
    </location>
</feature>